<accession>A0A560F5C0</accession>
<dbReference type="PANTHER" id="PTHR24422">
    <property type="entry name" value="CHEMOTAXIS PROTEIN METHYLTRANSFERASE"/>
    <property type="match status" value="1"/>
</dbReference>
<dbReference type="GO" id="GO:0008757">
    <property type="term" value="F:S-adenosylmethionine-dependent methyltransferase activity"/>
    <property type="evidence" value="ECO:0007669"/>
    <property type="project" value="InterPro"/>
</dbReference>
<dbReference type="PANTHER" id="PTHR24422:SF19">
    <property type="entry name" value="CHEMOTAXIS PROTEIN METHYLTRANSFERASE"/>
    <property type="match status" value="1"/>
</dbReference>
<dbReference type="SUPFAM" id="SSF48452">
    <property type="entry name" value="TPR-like"/>
    <property type="match status" value="1"/>
</dbReference>
<keyword evidence="6" id="KW-1185">Reference proteome</keyword>
<protein>
    <submittedName>
        <fullName evidence="5">CheR-type MCP methyltransferase</fullName>
    </submittedName>
</protein>
<evidence type="ECO:0000259" key="4">
    <source>
        <dbReference type="PROSITE" id="PS50123"/>
    </source>
</evidence>
<dbReference type="InterPro" id="IPR050903">
    <property type="entry name" value="Bact_Chemotaxis_MeTrfase"/>
</dbReference>
<dbReference type="PROSITE" id="PS50123">
    <property type="entry name" value="CHER"/>
    <property type="match status" value="1"/>
</dbReference>
<gene>
    <name evidence="5" type="ORF">FBZ88_12863</name>
</gene>
<reference evidence="5 6" key="1">
    <citation type="submission" date="2019-06" db="EMBL/GenBank/DDBJ databases">
        <title>Genomic Encyclopedia of Type Strains, Phase IV (KMG-V): Genome sequencing to study the core and pangenomes of soil and plant-associated prokaryotes.</title>
        <authorList>
            <person name="Whitman W."/>
        </authorList>
    </citation>
    <scope>NUCLEOTIDE SEQUENCE [LARGE SCALE GENOMIC DNA]</scope>
    <source>
        <strain evidence="5 6">BR 11865</strain>
    </source>
</reference>
<comment type="caution">
    <text evidence="5">The sequence shown here is derived from an EMBL/GenBank/DDBJ whole genome shotgun (WGS) entry which is preliminary data.</text>
</comment>
<dbReference type="InterPro" id="IPR000780">
    <property type="entry name" value="CheR_MeTrfase"/>
</dbReference>
<name>A0A560F5C0_9PROT</name>
<evidence type="ECO:0000313" key="5">
    <source>
        <dbReference type="EMBL" id="TWB16832.1"/>
    </source>
</evidence>
<evidence type="ECO:0000256" key="2">
    <source>
        <dbReference type="ARBA" id="ARBA00022679"/>
    </source>
</evidence>
<organism evidence="5 6">
    <name type="scientific">Nitrospirillum amazonense</name>
    <dbReference type="NCBI Taxonomy" id="28077"/>
    <lineage>
        <taxon>Bacteria</taxon>
        <taxon>Pseudomonadati</taxon>
        <taxon>Pseudomonadota</taxon>
        <taxon>Alphaproteobacteria</taxon>
        <taxon>Rhodospirillales</taxon>
        <taxon>Azospirillaceae</taxon>
        <taxon>Nitrospirillum</taxon>
    </lineage>
</organism>
<dbReference type="Pfam" id="PF01739">
    <property type="entry name" value="CheR"/>
    <property type="match status" value="1"/>
</dbReference>
<dbReference type="RefSeq" id="WP_145620142.1">
    <property type="nucleotide sequence ID" value="NZ_JAYNFR010000003.1"/>
</dbReference>
<dbReference type="EMBL" id="VITO01000028">
    <property type="protein sequence ID" value="TWB16832.1"/>
    <property type="molecule type" value="Genomic_DNA"/>
</dbReference>
<dbReference type="Gene3D" id="1.25.40.10">
    <property type="entry name" value="Tetratricopeptide repeat domain"/>
    <property type="match status" value="1"/>
</dbReference>
<dbReference type="InterPro" id="IPR029063">
    <property type="entry name" value="SAM-dependent_MTases_sf"/>
</dbReference>
<sequence length="501" mass="54750">MNRTLPDNLLAAMSDRLSASIGLYFPADRWTDMERGLERAAVELGYPSTLAAVQHWLTAGGPDRAQLEALAGQLTVGETYFFREPKSFEALGRQILPDLIAERRAMGLLSLRIWSAACCTGEEAYSLAMLLDTLLPDRADWTVTLLATDVNPRFLRRAAEGVYGEWSFRGVDPAMRARYFTSLPGGRYRISPDIARMVTFSYHNLVDDPYPALESNTNAMDVILCRNVLMYFNGAQANRVVRRLARSLVDNGWLLPSSVDGAPPMFAPLTFVPFEGATVYRKLPLPAHAAPPAPVAQHFPMLPLSPVPEPPLLPVTAPPIAAVKSPGKPAVPSLDHCRSLYDQGRYGEAVEQLEARLAFAPADDAAMLLLARSYANQGHLAEAAHWCQGVLDHNRVSAEAHHLLAMIQQERGDAAAAAASLQRALFLAPQSIATHLAMANLARSEGRMRDARKHYRNIMGLLEGHRPEEILPDLEGMTVGRLMDVAAHAHAALGQAMGGEF</sequence>
<evidence type="ECO:0000256" key="3">
    <source>
        <dbReference type="ARBA" id="ARBA00022691"/>
    </source>
</evidence>
<dbReference type="PRINTS" id="PR00996">
    <property type="entry name" value="CHERMTFRASE"/>
</dbReference>
<dbReference type="InterPro" id="IPR019734">
    <property type="entry name" value="TPR_rpt"/>
</dbReference>
<dbReference type="SUPFAM" id="SSF53335">
    <property type="entry name" value="S-adenosyl-L-methionine-dependent methyltransferases"/>
    <property type="match status" value="1"/>
</dbReference>
<keyword evidence="3" id="KW-0949">S-adenosyl-L-methionine</keyword>
<dbReference type="InterPro" id="IPR022642">
    <property type="entry name" value="CheR_C"/>
</dbReference>
<dbReference type="GO" id="GO:0032259">
    <property type="term" value="P:methylation"/>
    <property type="evidence" value="ECO:0007669"/>
    <property type="project" value="UniProtKB-KW"/>
</dbReference>
<dbReference type="SMART" id="SM00028">
    <property type="entry name" value="TPR"/>
    <property type="match status" value="3"/>
</dbReference>
<keyword evidence="2 5" id="KW-0808">Transferase</keyword>
<evidence type="ECO:0000256" key="1">
    <source>
        <dbReference type="ARBA" id="ARBA00022603"/>
    </source>
</evidence>
<proteinExistence type="predicted"/>
<keyword evidence="1 5" id="KW-0489">Methyltransferase</keyword>
<dbReference type="AlphaFoldDB" id="A0A560F5C0"/>
<dbReference type="SMART" id="SM00138">
    <property type="entry name" value="MeTrc"/>
    <property type="match status" value="1"/>
</dbReference>
<evidence type="ECO:0000313" key="6">
    <source>
        <dbReference type="Proteomes" id="UP000316545"/>
    </source>
</evidence>
<dbReference type="Gene3D" id="3.40.50.150">
    <property type="entry name" value="Vaccinia Virus protein VP39"/>
    <property type="match status" value="1"/>
</dbReference>
<dbReference type="Pfam" id="PF14559">
    <property type="entry name" value="TPR_19"/>
    <property type="match status" value="1"/>
</dbReference>
<feature type="domain" description="CheR-type methyltransferase" evidence="4">
    <location>
        <begin position="1"/>
        <end position="285"/>
    </location>
</feature>
<dbReference type="InterPro" id="IPR011990">
    <property type="entry name" value="TPR-like_helical_dom_sf"/>
</dbReference>
<dbReference type="Proteomes" id="UP000316545">
    <property type="component" value="Unassembled WGS sequence"/>
</dbReference>